<dbReference type="EMBL" id="MT141531">
    <property type="protein sequence ID" value="QJA65079.1"/>
    <property type="molecule type" value="Genomic_DNA"/>
</dbReference>
<gene>
    <name evidence="4" type="ORF">MM415A01944_0006</name>
    <name evidence="3" type="ORF">MM415B00439_0035</name>
    <name evidence="2" type="ORF">TM448A00343_0037</name>
    <name evidence="1" type="ORF">TM448B00310_0018</name>
</gene>
<dbReference type="EMBL" id="MT142117">
    <property type="protein sequence ID" value="QJA74727.1"/>
    <property type="molecule type" value="Genomic_DNA"/>
</dbReference>
<reference evidence="2" key="1">
    <citation type="submission" date="2020-03" db="EMBL/GenBank/DDBJ databases">
        <title>The deep terrestrial virosphere.</title>
        <authorList>
            <person name="Holmfeldt K."/>
            <person name="Nilsson E."/>
            <person name="Simone D."/>
            <person name="Lopez-Fernandez M."/>
            <person name="Wu X."/>
            <person name="de Brujin I."/>
            <person name="Lundin D."/>
            <person name="Andersson A."/>
            <person name="Bertilsson S."/>
            <person name="Dopson M."/>
        </authorList>
    </citation>
    <scope>NUCLEOTIDE SEQUENCE</scope>
    <source>
        <strain evidence="4">MM415A01944</strain>
        <strain evidence="3">MM415B00439</strain>
        <strain evidence="2">TM448A00343</strain>
        <strain evidence="1">TM448B00310</strain>
    </source>
</reference>
<sequence>MKVTNGCIRATIDELDCSKWVDPKTGKTIAFMFEDEHTLVVDICDGKCPEEDCGNKKTIIKI</sequence>
<dbReference type="AlphaFoldDB" id="A0A6H1ZG92"/>
<evidence type="ECO:0000313" key="2">
    <source>
        <dbReference type="EMBL" id="QJA46285.1"/>
    </source>
</evidence>
<name>A0A6H1ZG92_9ZZZZ</name>
<dbReference type="EMBL" id="MT144609">
    <property type="protein sequence ID" value="QJA43581.1"/>
    <property type="molecule type" value="Genomic_DNA"/>
</dbReference>
<dbReference type="EMBL" id="MT144006">
    <property type="protein sequence ID" value="QJA46285.1"/>
    <property type="molecule type" value="Genomic_DNA"/>
</dbReference>
<evidence type="ECO:0000313" key="1">
    <source>
        <dbReference type="EMBL" id="QJA43581.1"/>
    </source>
</evidence>
<proteinExistence type="predicted"/>
<protein>
    <submittedName>
        <fullName evidence="2">Uncharacterized protein</fullName>
    </submittedName>
</protein>
<accession>A0A6H1ZG92</accession>
<evidence type="ECO:0000313" key="3">
    <source>
        <dbReference type="EMBL" id="QJA65079.1"/>
    </source>
</evidence>
<evidence type="ECO:0000313" key="4">
    <source>
        <dbReference type="EMBL" id="QJA74727.1"/>
    </source>
</evidence>
<organism evidence="2">
    <name type="scientific">viral metagenome</name>
    <dbReference type="NCBI Taxonomy" id="1070528"/>
    <lineage>
        <taxon>unclassified sequences</taxon>
        <taxon>metagenomes</taxon>
        <taxon>organismal metagenomes</taxon>
    </lineage>
</organism>